<evidence type="ECO:0000256" key="8">
    <source>
        <dbReference type="SAM" id="Phobius"/>
    </source>
</evidence>
<comment type="caution">
    <text evidence="9">The sequence shown here is derived from an EMBL/GenBank/DDBJ whole genome shotgun (WGS) entry which is preliminary data.</text>
</comment>
<evidence type="ECO:0000256" key="1">
    <source>
        <dbReference type="ARBA" id="ARBA00004651"/>
    </source>
</evidence>
<accession>A0ABP7I6C2</accession>
<evidence type="ECO:0000313" key="10">
    <source>
        <dbReference type="Proteomes" id="UP001500888"/>
    </source>
</evidence>
<organism evidence="9 10">
    <name type="scientific">Sphaerisporangium flaviroseum</name>
    <dbReference type="NCBI Taxonomy" id="509199"/>
    <lineage>
        <taxon>Bacteria</taxon>
        <taxon>Bacillati</taxon>
        <taxon>Actinomycetota</taxon>
        <taxon>Actinomycetes</taxon>
        <taxon>Streptosporangiales</taxon>
        <taxon>Streptosporangiaceae</taxon>
        <taxon>Sphaerisporangium</taxon>
    </lineage>
</organism>
<evidence type="ECO:0000256" key="4">
    <source>
        <dbReference type="ARBA" id="ARBA00022692"/>
    </source>
</evidence>
<keyword evidence="3" id="KW-0808">Transferase</keyword>
<comment type="similarity">
    <text evidence="7">Belongs to the glycosyltransferase 87 family.</text>
</comment>
<dbReference type="InterPro" id="IPR018584">
    <property type="entry name" value="GT87"/>
</dbReference>
<evidence type="ECO:0000256" key="5">
    <source>
        <dbReference type="ARBA" id="ARBA00022989"/>
    </source>
</evidence>
<feature type="transmembrane region" description="Helical" evidence="8">
    <location>
        <begin position="78"/>
        <end position="100"/>
    </location>
</feature>
<feature type="transmembrane region" description="Helical" evidence="8">
    <location>
        <begin position="285"/>
        <end position="310"/>
    </location>
</feature>
<keyword evidence="5 8" id="KW-1133">Transmembrane helix</keyword>
<evidence type="ECO:0000313" key="9">
    <source>
        <dbReference type="EMBL" id="GAA3808773.1"/>
    </source>
</evidence>
<keyword evidence="6 8" id="KW-0472">Membrane</keyword>
<keyword evidence="4 8" id="KW-0812">Transmembrane</keyword>
<feature type="transmembrane region" description="Helical" evidence="8">
    <location>
        <begin position="153"/>
        <end position="176"/>
    </location>
</feature>
<keyword evidence="10" id="KW-1185">Reference proteome</keyword>
<dbReference type="RefSeq" id="WP_344939529.1">
    <property type="nucleotide sequence ID" value="NZ_BAAAZR010000007.1"/>
</dbReference>
<dbReference type="Proteomes" id="UP001500888">
    <property type="component" value="Unassembled WGS sequence"/>
</dbReference>
<dbReference type="Pfam" id="PF09594">
    <property type="entry name" value="GT87"/>
    <property type="match status" value="1"/>
</dbReference>
<sequence>MAQASLPARIAAAVVLTLPAAAVIRKGSAMQDNGYVVRAARAVLSGRSPYADERFLYLPSSAVAALAEAWMDDHTIRLILPFVLAALTLSAWGAALALCGVRLGSRLGLFGMVGIAWLFGYRSVLAVGNWSVIAVVALPVVLLLCARDRWRAAAVVAGVSIALKPMLVPLALLFLFARQRRALVTFVAVPMVLVLLSLPLVAEPGRFLFDTLPFLLHGQDEYAKPYDASLASILPRLGVGEEVTVAVRGTVAATGVMLAWARWRLPSTPTVLDEPLRLVETACMIMLTVFLVFTPAFGHYSLVILLPLAATAADRRSVVRSPWFWIALAPQFPGVEVPGLTTSQTRAFTLFWMYVVLALLFAARTLDARRGDQDRPGAAFERMVTAAVRRPRGLGGAGG</sequence>
<feature type="transmembrane region" description="Helical" evidence="8">
    <location>
        <begin position="347"/>
        <end position="366"/>
    </location>
</feature>
<feature type="transmembrane region" description="Helical" evidence="8">
    <location>
        <begin position="130"/>
        <end position="146"/>
    </location>
</feature>
<evidence type="ECO:0000256" key="6">
    <source>
        <dbReference type="ARBA" id="ARBA00023136"/>
    </source>
</evidence>
<name>A0ABP7I6C2_9ACTN</name>
<feature type="transmembrane region" description="Helical" evidence="8">
    <location>
        <begin position="182"/>
        <end position="202"/>
    </location>
</feature>
<evidence type="ECO:0000256" key="2">
    <source>
        <dbReference type="ARBA" id="ARBA00022475"/>
    </source>
</evidence>
<comment type="subcellular location">
    <subcellularLocation>
        <location evidence="1">Cell membrane</location>
        <topology evidence="1">Multi-pass membrane protein</topology>
    </subcellularLocation>
</comment>
<keyword evidence="2" id="KW-1003">Cell membrane</keyword>
<evidence type="ECO:0000256" key="3">
    <source>
        <dbReference type="ARBA" id="ARBA00022679"/>
    </source>
</evidence>
<gene>
    <name evidence="9" type="ORF">GCM10022226_31180</name>
</gene>
<protein>
    <submittedName>
        <fullName evidence="9">Glycosyltransferase family 87 protein</fullName>
    </submittedName>
</protein>
<evidence type="ECO:0000256" key="7">
    <source>
        <dbReference type="ARBA" id="ARBA00024033"/>
    </source>
</evidence>
<dbReference type="EMBL" id="BAAAZR010000007">
    <property type="protein sequence ID" value="GAA3808773.1"/>
    <property type="molecule type" value="Genomic_DNA"/>
</dbReference>
<reference evidence="10" key="1">
    <citation type="journal article" date="2019" name="Int. J. Syst. Evol. Microbiol.">
        <title>The Global Catalogue of Microorganisms (GCM) 10K type strain sequencing project: providing services to taxonomists for standard genome sequencing and annotation.</title>
        <authorList>
            <consortium name="The Broad Institute Genomics Platform"/>
            <consortium name="The Broad Institute Genome Sequencing Center for Infectious Disease"/>
            <person name="Wu L."/>
            <person name="Ma J."/>
        </authorList>
    </citation>
    <scope>NUCLEOTIDE SEQUENCE [LARGE SCALE GENOMIC DNA]</scope>
    <source>
        <strain evidence="10">JCM 16908</strain>
    </source>
</reference>
<proteinExistence type="inferred from homology"/>